<feature type="region of interest" description="Disordered" evidence="4">
    <location>
        <begin position="62"/>
        <end position="84"/>
    </location>
</feature>
<organism evidence="5 6">
    <name type="scientific">Phytophthora oleae</name>
    <dbReference type="NCBI Taxonomy" id="2107226"/>
    <lineage>
        <taxon>Eukaryota</taxon>
        <taxon>Sar</taxon>
        <taxon>Stramenopiles</taxon>
        <taxon>Oomycota</taxon>
        <taxon>Peronosporomycetes</taxon>
        <taxon>Peronosporales</taxon>
        <taxon>Peronosporaceae</taxon>
        <taxon>Phytophthora</taxon>
    </lineage>
</organism>
<protein>
    <recommendedName>
        <fullName evidence="7">Tetratricopeptide repeat protein</fullName>
    </recommendedName>
</protein>
<dbReference type="Gene3D" id="1.25.40.10">
    <property type="entry name" value="Tetratricopeptide repeat domain"/>
    <property type="match status" value="1"/>
</dbReference>
<evidence type="ECO:0008006" key="7">
    <source>
        <dbReference type="Google" id="ProtNLM"/>
    </source>
</evidence>
<dbReference type="PANTHER" id="PTHR44943">
    <property type="entry name" value="CELLULOSE SYNTHASE OPERON PROTEIN C"/>
    <property type="match status" value="1"/>
</dbReference>
<feature type="compositionally biased region" description="Polar residues" evidence="4">
    <location>
        <begin position="665"/>
        <end position="684"/>
    </location>
</feature>
<feature type="region of interest" description="Disordered" evidence="4">
    <location>
        <begin position="522"/>
        <end position="605"/>
    </location>
</feature>
<dbReference type="PROSITE" id="PS50096">
    <property type="entry name" value="IQ"/>
    <property type="match status" value="1"/>
</dbReference>
<dbReference type="InterPro" id="IPR011990">
    <property type="entry name" value="TPR-like_helical_dom_sf"/>
</dbReference>
<dbReference type="SMART" id="SM00028">
    <property type="entry name" value="TPR"/>
    <property type="match status" value="3"/>
</dbReference>
<dbReference type="InterPro" id="IPR000048">
    <property type="entry name" value="IQ_motif_EF-hand-BS"/>
</dbReference>
<evidence type="ECO:0000313" key="6">
    <source>
        <dbReference type="Proteomes" id="UP001632037"/>
    </source>
</evidence>
<evidence type="ECO:0000256" key="1">
    <source>
        <dbReference type="ARBA" id="ARBA00022737"/>
    </source>
</evidence>
<evidence type="ECO:0000256" key="3">
    <source>
        <dbReference type="PROSITE-ProRule" id="PRU00339"/>
    </source>
</evidence>
<dbReference type="Proteomes" id="UP001632037">
    <property type="component" value="Unassembled WGS sequence"/>
</dbReference>
<evidence type="ECO:0000256" key="2">
    <source>
        <dbReference type="ARBA" id="ARBA00022803"/>
    </source>
</evidence>
<keyword evidence="2 3" id="KW-0802">TPR repeat</keyword>
<dbReference type="PANTHER" id="PTHR44943:SF8">
    <property type="entry name" value="TPR REPEAT-CONTAINING PROTEIN MJ0263"/>
    <property type="match status" value="1"/>
</dbReference>
<feature type="region of interest" description="Disordered" evidence="4">
    <location>
        <begin position="461"/>
        <end position="486"/>
    </location>
</feature>
<dbReference type="AlphaFoldDB" id="A0ABD3FUQ3"/>
<proteinExistence type="predicted"/>
<accession>A0ABD3FUQ3</accession>
<sequence>MMTRKAGQEIGSMIEALMEEVEGQEEDDEAPLTQELDITDTRNVTVIQPVNHVRPRQYFIRRSSSAVDRTPLPAPLEEKQDGGDMSLRPRFLQERSATIVHITPQTTDPLREPRSKASAFLMDVVAKSRVAGGSESRRSSLEPLRPGVTNTLHYAPQQGVERGAPLRMVGNSRRFRRQISTGPSSDLLVPEAARKRRVSASQEHMGAVVRALQVNKQQMEQQLDILQSILRYINVNERDDDGKRPILKEMVDVGMIPELAGIMREFRFHTGLQVCVMSILSALAEESPVNAYMMSEFHIERLLQKTAAVHASQDRLVVLASNLVHAIEDSKGTVNIPAYQAEKAAKVRRQSATYTDMVVAAITAKPKSSSPPHVKSAPSRRINHHGVTATEVVRSRALIGSAASGKSALGLEKTHFDHSVVRKRQAFALDVAPPALSANYRLLFSQKLKKYEVLPLTAVESENKNPGPKEKCDRPASSPERRSLPLDLTSRSLTAAIYSSRSTFVEPTPLAKRLPYRGSFSAGGVRRKLSAPRNAQRSQTEKLPPTLVSLDPIQPPAISQVSGNSESTPVIEDSPTEEKSRSSSEGGSSSEEEEESYEDDFDTTGEEAEQKMLDRQDRRQFGSDDDLMDLLLGSTSATTVEVNGATTIQRHIRGVLVRRNYSKSCTRVSVHTTPGQKTPRINNNGGKRRSKREGSKGKRISLTARVHQLHSHEKLGSETGLRSVRPVNSTLRAPGKQRDTKSKVRTQVGIGAQHRRNETNNQQLSPSKITKLEVEPENKNDDFEVVKEALDPESLKVIQTLYAEGLQHHKENHLGLAIECYEKALEIPGGQEFASIHVNLGSALMTQNKVPEALESFQHAKRIQPNNVKAIYNNALALLHLDRPHEAQRLLRRTLELDPTHEKAIVALSHLTGSDRSPATIK</sequence>
<name>A0ABD3FUQ3_9STRA</name>
<feature type="compositionally biased region" description="Basic and acidic residues" evidence="4">
    <location>
        <begin position="461"/>
        <end position="484"/>
    </location>
</feature>
<feature type="compositionally biased region" description="Acidic residues" evidence="4">
    <location>
        <begin position="590"/>
        <end position="605"/>
    </location>
</feature>
<evidence type="ECO:0000313" key="5">
    <source>
        <dbReference type="EMBL" id="KAL3669959.1"/>
    </source>
</evidence>
<dbReference type="InterPro" id="IPR051685">
    <property type="entry name" value="Ycf3/AcsC/BcsC/TPR_MFPF"/>
</dbReference>
<feature type="compositionally biased region" description="Polar residues" evidence="4">
    <location>
        <begin position="557"/>
        <end position="568"/>
    </location>
</feature>
<dbReference type="InterPro" id="IPR019734">
    <property type="entry name" value="TPR_rpt"/>
</dbReference>
<dbReference type="PROSITE" id="PS50005">
    <property type="entry name" value="TPR"/>
    <property type="match status" value="1"/>
</dbReference>
<dbReference type="Pfam" id="PF00612">
    <property type="entry name" value="IQ"/>
    <property type="match status" value="1"/>
</dbReference>
<feature type="region of interest" description="Disordered" evidence="4">
    <location>
        <begin position="665"/>
        <end position="699"/>
    </location>
</feature>
<reference evidence="5 6" key="1">
    <citation type="submission" date="2024-09" db="EMBL/GenBank/DDBJ databases">
        <title>Genome sequencing and assembly of Phytophthora oleae, isolate VK10A, causative agent of rot of olive drupes.</title>
        <authorList>
            <person name="Conti Taguali S."/>
            <person name="Riolo M."/>
            <person name="La Spada F."/>
            <person name="Cacciola S.O."/>
            <person name="Dionisio G."/>
        </authorList>
    </citation>
    <scope>NUCLEOTIDE SEQUENCE [LARGE SCALE GENOMIC DNA]</scope>
    <source>
        <strain evidence="5 6">VK10A</strain>
    </source>
</reference>
<comment type="caution">
    <text evidence="5">The sequence shown here is derived from an EMBL/GenBank/DDBJ whole genome shotgun (WGS) entry which is preliminary data.</text>
</comment>
<feature type="repeat" description="TPR" evidence="3">
    <location>
        <begin position="834"/>
        <end position="867"/>
    </location>
</feature>
<dbReference type="SUPFAM" id="SSF48452">
    <property type="entry name" value="TPR-like"/>
    <property type="match status" value="1"/>
</dbReference>
<gene>
    <name evidence="5" type="ORF">V7S43_005332</name>
</gene>
<dbReference type="EMBL" id="JBIMZQ010000008">
    <property type="protein sequence ID" value="KAL3669959.1"/>
    <property type="molecule type" value="Genomic_DNA"/>
</dbReference>
<keyword evidence="6" id="KW-1185">Reference proteome</keyword>
<evidence type="ECO:0000256" key="4">
    <source>
        <dbReference type="SAM" id="MobiDB-lite"/>
    </source>
</evidence>
<keyword evidence="1" id="KW-0677">Repeat</keyword>